<proteinExistence type="inferred from homology"/>
<dbReference type="GO" id="GO:0006631">
    <property type="term" value="P:fatty acid metabolic process"/>
    <property type="evidence" value="ECO:0007669"/>
    <property type="project" value="TreeGrafter"/>
</dbReference>
<dbReference type="Proteomes" id="UP000324832">
    <property type="component" value="Unassembled WGS sequence"/>
</dbReference>
<evidence type="ECO:0000256" key="1">
    <source>
        <dbReference type="ARBA" id="ARBA00005567"/>
    </source>
</evidence>
<dbReference type="InterPro" id="IPR035984">
    <property type="entry name" value="Acyl-CoA-binding_sf"/>
</dbReference>
<dbReference type="CDD" id="cd00435">
    <property type="entry name" value="ACBP"/>
    <property type="match status" value="1"/>
</dbReference>
<comment type="similarity">
    <text evidence="1">Belongs to the ACBP family.</text>
</comment>
<dbReference type="PANTHER" id="PTHR23310">
    <property type="entry name" value="ACYL-COA-BINDING PROTEIN, ACBP"/>
    <property type="match status" value="1"/>
</dbReference>
<dbReference type="Pfam" id="PF00887">
    <property type="entry name" value="ACBP"/>
    <property type="match status" value="2"/>
</dbReference>
<dbReference type="EMBL" id="FZQP02002604">
    <property type="protein sequence ID" value="VVC96201.1"/>
    <property type="molecule type" value="Genomic_DNA"/>
</dbReference>
<dbReference type="PANTHER" id="PTHR23310:SF62">
    <property type="entry name" value="ACYL-COA BINDING PROTEIN 1, ISOFORM A"/>
    <property type="match status" value="1"/>
</dbReference>
<evidence type="ECO:0000313" key="5">
    <source>
        <dbReference type="Proteomes" id="UP000324832"/>
    </source>
</evidence>
<dbReference type="GO" id="GO:0000062">
    <property type="term" value="F:fatty-acyl-CoA binding"/>
    <property type="evidence" value="ECO:0007669"/>
    <property type="project" value="InterPro"/>
</dbReference>
<name>A0A5E4QGP9_9NEOP</name>
<dbReference type="PROSITE" id="PS00880">
    <property type="entry name" value="ACB_1"/>
    <property type="match status" value="1"/>
</dbReference>
<reference evidence="4 5" key="1">
    <citation type="submission" date="2017-07" db="EMBL/GenBank/DDBJ databases">
        <authorList>
            <person name="Talla V."/>
            <person name="Backstrom N."/>
        </authorList>
    </citation>
    <scope>NUCLEOTIDE SEQUENCE [LARGE SCALE GENOMIC DNA]</scope>
</reference>
<feature type="domain" description="ACB" evidence="3">
    <location>
        <begin position="69"/>
        <end position="155"/>
    </location>
</feature>
<accession>A0A5E4QGP9</accession>
<dbReference type="InterPro" id="IPR014352">
    <property type="entry name" value="FERM/acyl-CoA-bd_prot_sf"/>
</dbReference>
<gene>
    <name evidence="4" type="ORF">LSINAPIS_LOCUS7746</name>
</gene>
<protein>
    <recommendedName>
        <fullName evidence="3">ACB domain-containing protein</fullName>
    </recommendedName>
</protein>
<evidence type="ECO:0000259" key="3">
    <source>
        <dbReference type="PROSITE" id="PS51228"/>
    </source>
</evidence>
<dbReference type="AlphaFoldDB" id="A0A5E4QGP9"/>
<sequence length="156" mass="17253">MSLNEQFQKVSEQVRNWKTKPSDNENLALYSLFKQATTGDVNIGNLHVMSTVRTIQSISSISLLVTMSLQEQFDKAAEDIKKLKTRPSDADLLEIYAYFKQATVGDADPAGKPGIFDLKGKAKYESWASKKGVSQEDAMNAYIAKAKTLVDSIGLQ</sequence>
<evidence type="ECO:0000313" key="4">
    <source>
        <dbReference type="EMBL" id="VVC96201.1"/>
    </source>
</evidence>
<keyword evidence="5" id="KW-1185">Reference proteome</keyword>
<dbReference type="Gene3D" id="1.20.80.10">
    <property type="match status" value="2"/>
</dbReference>
<dbReference type="PROSITE" id="PS51228">
    <property type="entry name" value="ACB_2"/>
    <property type="match status" value="1"/>
</dbReference>
<keyword evidence="2" id="KW-0446">Lipid-binding</keyword>
<dbReference type="SUPFAM" id="SSF47027">
    <property type="entry name" value="Acyl-CoA binding protein"/>
    <property type="match status" value="2"/>
</dbReference>
<evidence type="ECO:0000256" key="2">
    <source>
        <dbReference type="ARBA" id="ARBA00023121"/>
    </source>
</evidence>
<dbReference type="PRINTS" id="PR00689">
    <property type="entry name" value="ACOABINDINGP"/>
</dbReference>
<dbReference type="InterPro" id="IPR022408">
    <property type="entry name" value="Acyl-CoA-binding_prot_CS"/>
</dbReference>
<dbReference type="InterPro" id="IPR000582">
    <property type="entry name" value="Acyl-CoA-binding_protein"/>
</dbReference>
<organism evidence="4 5">
    <name type="scientific">Leptidea sinapis</name>
    <dbReference type="NCBI Taxonomy" id="189913"/>
    <lineage>
        <taxon>Eukaryota</taxon>
        <taxon>Metazoa</taxon>
        <taxon>Ecdysozoa</taxon>
        <taxon>Arthropoda</taxon>
        <taxon>Hexapoda</taxon>
        <taxon>Insecta</taxon>
        <taxon>Pterygota</taxon>
        <taxon>Neoptera</taxon>
        <taxon>Endopterygota</taxon>
        <taxon>Lepidoptera</taxon>
        <taxon>Glossata</taxon>
        <taxon>Ditrysia</taxon>
        <taxon>Papilionoidea</taxon>
        <taxon>Pieridae</taxon>
        <taxon>Dismorphiinae</taxon>
        <taxon>Leptidea</taxon>
    </lineage>
</organism>